<evidence type="ECO:0000313" key="3">
    <source>
        <dbReference type="EnsemblPlants" id="KRH51270"/>
    </source>
</evidence>
<dbReference type="EnsemblPlants" id="KRH51270">
    <property type="protein sequence ID" value="KRH51270"/>
    <property type="gene ID" value="GLYMA_07G271500"/>
</dbReference>
<reference evidence="2" key="3">
    <citation type="submission" date="2018-07" db="EMBL/GenBank/DDBJ databases">
        <title>WGS assembly of Glycine max.</title>
        <authorList>
            <person name="Schmutz J."/>
            <person name="Cannon S."/>
            <person name="Schlueter J."/>
            <person name="Ma J."/>
            <person name="Mitros T."/>
            <person name="Nelson W."/>
            <person name="Hyten D."/>
            <person name="Song Q."/>
            <person name="Thelen J."/>
            <person name="Cheng J."/>
            <person name="Xu D."/>
            <person name="Hellsten U."/>
            <person name="May G."/>
            <person name="Yu Y."/>
            <person name="Sakurai T."/>
            <person name="Umezawa T."/>
            <person name="Bhattacharyya M."/>
            <person name="Sandhu D."/>
            <person name="Valliyodan B."/>
            <person name="Lindquist E."/>
            <person name="Peto M."/>
            <person name="Grant D."/>
            <person name="Shu S."/>
            <person name="Goodstein D."/>
            <person name="Barry K."/>
            <person name="Futrell-Griggs M."/>
            <person name="Abernathy B."/>
            <person name="Du J."/>
            <person name="Tian Z."/>
            <person name="Zhu L."/>
            <person name="Gill N."/>
            <person name="Joshi T."/>
            <person name="Libault M."/>
            <person name="Sethuraman A."/>
            <person name="Zhang X."/>
            <person name="Shinozaki K."/>
            <person name="Nguyen H."/>
            <person name="Wing R."/>
            <person name="Cregan P."/>
            <person name="Specht J."/>
            <person name="Grimwood J."/>
            <person name="Rokhsar D."/>
            <person name="Stacey G."/>
            <person name="Shoemaker R."/>
            <person name="Jackson S."/>
        </authorList>
    </citation>
    <scope>NUCLEOTIDE SEQUENCE</scope>
    <source>
        <tissue evidence="2">Callus</tissue>
    </source>
</reference>
<keyword evidence="1" id="KW-0472">Membrane</keyword>
<name>K7L426_SOYBN</name>
<feature type="transmembrane region" description="Helical" evidence="1">
    <location>
        <begin position="53"/>
        <end position="73"/>
    </location>
</feature>
<proteinExistence type="predicted"/>
<keyword evidence="1" id="KW-0812">Transmembrane</keyword>
<sequence length="74" mass="8429">MPKCIPTFPSCLHLSVCDILVTYFTVNIINYLICNVCLNSEGTSFSVSWHGFSFFTILFHFRFSFICTIGLHAI</sequence>
<reference evidence="2 3" key="1">
    <citation type="journal article" date="2010" name="Nature">
        <title>Genome sequence of the palaeopolyploid soybean.</title>
        <authorList>
            <person name="Schmutz J."/>
            <person name="Cannon S.B."/>
            <person name="Schlueter J."/>
            <person name="Ma J."/>
            <person name="Mitros T."/>
            <person name="Nelson W."/>
            <person name="Hyten D.L."/>
            <person name="Song Q."/>
            <person name="Thelen J.J."/>
            <person name="Cheng J."/>
            <person name="Xu D."/>
            <person name="Hellsten U."/>
            <person name="May G.D."/>
            <person name="Yu Y."/>
            <person name="Sakurai T."/>
            <person name="Umezawa T."/>
            <person name="Bhattacharyya M.K."/>
            <person name="Sandhu D."/>
            <person name="Valliyodan B."/>
            <person name="Lindquist E."/>
            <person name="Peto M."/>
            <person name="Grant D."/>
            <person name="Shu S."/>
            <person name="Goodstein D."/>
            <person name="Barry K."/>
            <person name="Futrell-Griggs M."/>
            <person name="Abernathy B."/>
            <person name="Du J."/>
            <person name="Tian Z."/>
            <person name="Zhu L."/>
            <person name="Gill N."/>
            <person name="Joshi T."/>
            <person name="Libault M."/>
            <person name="Sethuraman A."/>
            <person name="Zhang X.-C."/>
            <person name="Shinozaki K."/>
            <person name="Nguyen H.T."/>
            <person name="Wing R.A."/>
            <person name="Cregan P."/>
            <person name="Specht J."/>
            <person name="Grimwood J."/>
            <person name="Rokhsar D."/>
            <person name="Stacey G."/>
            <person name="Shoemaker R.C."/>
            <person name="Jackson S.A."/>
        </authorList>
    </citation>
    <scope>NUCLEOTIDE SEQUENCE [LARGE SCALE GENOMIC DNA]</scope>
    <source>
        <strain evidence="3">cv. Williams 82</strain>
        <tissue evidence="2">Callus</tissue>
    </source>
</reference>
<feature type="transmembrane region" description="Helical" evidence="1">
    <location>
        <begin position="12"/>
        <end position="33"/>
    </location>
</feature>
<protein>
    <submittedName>
        <fullName evidence="2 3">Uncharacterized protein</fullName>
    </submittedName>
</protein>
<dbReference type="EMBL" id="CM000840">
    <property type="protein sequence ID" value="KRH51270.1"/>
    <property type="molecule type" value="Genomic_DNA"/>
</dbReference>
<evidence type="ECO:0000313" key="4">
    <source>
        <dbReference type="Proteomes" id="UP000008827"/>
    </source>
</evidence>
<reference evidence="3" key="2">
    <citation type="submission" date="2018-02" db="UniProtKB">
        <authorList>
            <consortium name="EnsemblPlants"/>
        </authorList>
    </citation>
    <scope>IDENTIFICATION</scope>
    <source>
        <strain evidence="3">Williams 82</strain>
    </source>
</reference>
<organism evidence="2">
    <name type="scientific">Glycine max</name>
    <name type="common">Soybean</name>
    <name type="synonym">Glycine hispida</name>
    <dbReference type="NCBI Taxonomy" id="3847"/>
    <lineage>
        <taxon>Eukaryota</taxon>
        <taxon>Viridiplantae</taxon>
        <taxon>Streptophyta</taxon>
        <taxon>Embryophyta</taxon>
        <taxon>Tracheophyta</taxon>
        <taxon>Spermatophyta</taxon>
        <taxon>Magnoliopsida</taxon>
        <taxon>eudicotyledons</taxon>
        <taxon>Gunneridae</taxon>
        <taxon>Pentapetalae</taxon>
        <taxon>rosids</taxon>
        <taxon>fabids</taxon>
        <taxon>Fabales</taxon>
        <taxon>Fabaceae</taxon>
        <taxon>Papilionoideae</taxon>
        <taxon>50 kb inversion clade</taxon>
        <taxon>NPAAA clade</taxon>
        <taxon>indigoferoid/millettioid clade</taxon>
        <taxon>Phaseoleae</taxon>
        <taxon>Glycine</taxon>
        <taxon>Glycine subgen. Soja</taxon>
    </lineage>
</organism>
<dbReference type="PaxDb" id="3847-GLYMA07G40171.1"/>
<accession>K7L426</accession>
<dbReference type="Gramene" id="KRH51270">
    <property type="protein sequence ID" value="KRH51270"/>
    <property type="gene ID" value="GLYMA_07G271500"/>
</dbReference>
<evidence type="ECO:0000313" key="2">
    <source>
        <dbReference type="EMBL" id="KRH51270.1"/>
    </source>
</evidence>
<keyword evidence="4" id="KW-1185">Reference proteome</keyword>
<gene>
    <name evidence="2" type="ORF">GLYMA_07G271500</name>
</gene>
<keyword evidence="1" id="KW-1133">Transmembrane helix</keyword>
<evidence type="ECO:0000256" key="1">
    <source>
        <dbReference type="SAM" id="Phobius"/>
    </source>
</evidence>
<dbReference type="InParanoid" id="K7L426"/>
<dbReference type="AlphaFoldDB" id="K7L426"/>
<dbReference type="Proteomes" id="UP000008827">
    <property type="component" value="Chromosome 7"/>
</dbReference>
<dbReference type="HOGENOM" id="CLU_2692725_0_0_1"/>